<feature type="transmembrane region" description="Helical" evidence="8">
    <location>
        <begin position="220"/>
        <end position="238"/>
    </location>
</feature>
<feature type="transmembrane region" description="Helical" evidence="8">
    <location>
        <begin position="390"/>
        <end position="411"/>
    </location>
</feature>
<name>W6MXE5_9ASCO</name>
<keyword evidence="5 8" id="KW-1133">Transmembrane helix</keyword>
<dbReference type="GO" id="GO:0005829">
    <property type="term" value="C:cytosol"/>
    <property type="evidence" value="ECO:0007669"/>
    <property type="project" value="GOC"/>
</dbReference>
<dbReference type="InterPro" id="IPR053937">
    <property type="entry name" value="GOST_TM"/>
</dbReference>
<dbReference type="RefSeq" id="XP_022460740.1">
    <property type="nucleotide sequence ID" value="XM_022601501.1"/>
</dbReference>
<feature type="signal peptide" evidence="9">
    <location>
        <begin position="1"/>
        <end position="20"/>
    </location>
</feature>
<feature type="chain" id="PRO_5004879233" description="Intimal thickness related receptor IRP domain-containing protein" evidence="9">
    <location>
        <begin position="21"/>
        <end position="541"/>
    </location>
</feature>
<comment type="similarity">
    <text evidence="2">Belongs to the LU7TM family.</text>
</comment>
<dbReference type="GO" id="GO:0042147">
    <property type="term" value="P:retrograde transport, endosome to Golgi"/>
    <property type="evidence" value="ECO:0007669"/>
    <property type="project" value="TreeGrafter"/>
</dbReference>
<feature type="domain" description="PTM1-like N-terminal" evidence="11">
    <location>
        <begin position="31"/>
        <end position="172"/>
    </location>
</feature>
<keyword evidence="4 9" id="KW-0732">Signal</keyword>
<evidence type="ECO:0000313" key="12">
    <source>
        <dbReference type="EMBL" id="CDK28750.1"/>
    </source>
</evidence>
<evidence type="ECO:0000256" key="2">
    <source>
        <dbReference type="ARBA" id="ARBA00007883"/>
    </source>
</evidence>
<evidence type="ECO:0000256" key="9">
    <source>
        <dbReference type="SAM" id="SignalP"/>
    </source>
</evidence>
<dbReference type="Pfam" id="PF06814">
    <property type="entry name" value="GOST_TM"/>
    <property type="match status" value="1"/>
</dbReference>
<evidence type="ECO:0000256" key="1">
    <source>
        <dbReference type="ARBA" id="ARBA00004141"/>
    </source>
</evidence>
<proteinExistence type="inferred from homology"/>
<dbReference type="EMBL" id="HG793129">
    <property type="protein sequence ID" value="CDK28750.1"/>
    <property type="molecule type" value="Genomic_DNA"/>
</dbReference>
<evidence type="ECO:0000259" key="10">
    <source>
        <dbReference type="Pfam" id="PF06814"/>
    </source>
</evidence>
<evidence type="ECO:0000256" key="3">
    <source>
        <dbReference type="ARBA" id="ARBA00022692"/>
    </source>
</evidence>
<dbReference type="PANTHER" id="PTHR21229:SF1">
    <property type="entry name" value="GH17801P"/>
    <property type="match status" value="1"/>
</dbReference>
<keyword evidence="6 8" id="KW-0472">Membrane</keyword>
<sequence>MRLQRLLFLVLCTLASSVLAEKVCLTRFSPQFCTSMYSKQDWDGDIEPHIEVNLQYFKSGDDNVHSSLSVVIFEYSDMDALGVKVSDYSTHYLCSEQLVDQGLCDTSELHQFIVNKNVTPKAEVLSSVLTSYGDNGLQYKILKTGYYCVACSSPHGLGKSPNRYLLQVDFQNSFGSLPAAEIPKLKFHGLLAVLYAVSLFVYLFQLFMHRSEILVIQKSLAWLLAYLTLESIFTWSFFAFVNHNKTNLLHPTGDEIMFYQICVSLLSAFKIPSALVLLVLISAGYEIVFPKSNGKPAKTVRLACAIGFSNLLAGVLFFAFSCFTVSQPQSGPAGRGFEGDDYEMGLWFLGIVRAISSVICYYMALSALWEIKKLLAEDKQHAKLKLYQRLFWVLSISALLMISTAIILIMLKINNSFTALKTLSSLFDFCSSCLFFAVFTCVVFLFRPSHELYLWACRNKVPENEFSEEPHVVASGGEIEFDDLDEQENAQLMSSSGNPLGDTLEFDLNREHHKGEHAQISSPPPSYSEVQNDGSEGLDFS</sequence>
<feature type="domain" description="GOST seven transmembrane" evidence="10">
    <location>
        <begin position="183"/>
        <end position="451"/>
    </location>
</feature>
<feature type="transmembrane region" description="Helical" evidence="8">
    <location>
        <begin position="423"/>
        <end position="446"/>
    </location>
</feature>
<feature type="transmembrane region" description="Helical" evidence="8">
    <location>
        <begin position="302"/>
        <end position="326"/>
    </location>
</feature>
<dbReference type="GeneID" id="34522128"/>
<keyword evidence="13" id="KW-1185">Reference proteome</keyword>
<evidence type="ECO:0000256" key="5">
    <source>
        <dbReference type="ARBA" id="ARBA00022989"/>
    </source>
</evidence>
<dbReference type="GO" id="GO:0016020">
    <property type="term" value="C:membrane"/>
    <property type="evidence" value="ECO:0007669"/>
    <property type="project" value="UniProtKB-SubCell"/>
</dbReference>
<evidence type="ECO:0000256" key="7">
    <source>
        <dbReference type="SAM" id="MobiDB-lite"/>
    </source>
</evidence>
<evidence type="ECO:0008006" key="14">
    <source>
        <dbReference type="Google" id="ProtNLM"/>
    </source>
</evidence>
<feature type="transmembrane region" description="Helical" evidence="8">
    <location>
        <begin position="187"/>
        <end position="208"/>
    </location>
</feature>
<comment type="subcellular location">
    <subcellularLocation>
        <location evidence="1">Membrane</location>
        <topology evidence="1">Multi-pass membrane protein</topology>
    </subcellularLocation>
</comment>
<dbReference type="HOGENOM" id="CLU_024065_1_0_1"/>
<dbReference type="AlphaFoldDB" id="W6MXE5"/>
<dbReference type="PANTHER" id="PTHR21229">
    <property type="entry name" value="LUNG SEVEN TRANSMEMBRANE RECEPTOR"/>
    <property type="match status" value="1"/>
</dbReference>
<reference evidence="12" key="1">
    <citation type="submission" date="2013-12" db="EMBL/GenBank/DDBJ databases">
        <authorList>
            <person name="Genoscope - CEA"/>
        </authorList>
    </citation>
    <scope>NUCLEOTIDE SEQUENCE</scope>
    <source>
        <strain evidence="12">CBS 1993</strain>
    </source>
</reference>
<protein>
    <recommendedName>
        <fullName evidence="14">Intimal thickness related receptor IRP domain-containing protein</fullName>
    </recommendedName>
</protein>
<evidence type="ECO:0000259" key="11">
    <source>
        <dbReference type="Pfam" id="PF21902"/>
    </source>
</evidence>
<organism evidence="12 13">
    <name type="scientific">Kuraishia capsulata CBS 1993</name>
    <dbReference type="NCBI Taxonomy" id="1382522"/>
    <lineage>
        <taxon>Eukaryota</taxon>
        <taxon>Fungi</taxon>
        <taxon>Dikarya</taxon>
        <taxon>Ascomycota</taxon>
        <taxon>Saccharomycotina</taxon>
        <taxon>Pichiomycetes</taxon>
        <taxon>Pichiales</taxon>
        <taxon>Pichiaceae</taxon>
        <taxon>Kuraishia</taxon>
    </lineage>
</organism>
<dbReference type="GO" id="GO:0005794">
    <property type="term" value="C:Golgi apparatus"/>
    <property type="evidence" value="ECO:0007669"/>
    <property type="project" value="TreeGrafter"/>
</dbReference>
<feature type="region of interest" description="Disordered" evidence="7">
    <location>
        <begin position="513"/>
        <end position="541"/>
    </location>
</feature>
<dbReference type="InterPro" id="IPR053938">
    <property type="entry name" value="PTM1-like_N"/>
</dbReference>
<reference evidence="12" key="2">
    <citation type="submission" date="2014-02" db="EMBL/GenBank/DDBJ databases">
        <title>Complete DNA sequence of /Kuraishia capsulata/ illustrates novel genomic features among budding yeasts (/Saccharomycotina/).</title>
        <authorList>
            <person name="Morales L."/>
            <person name="Noel B."/>
            <person name="Porcel B."/>
            <person name="Marcet-Houben M."/>
            <person name="Hullo M-F."/>
            <person name="Sacerdot C."/>
            <person name="Tekaia F."/>
            <person name="Leh-Louis V."/>
            <person name="Despons L."/>
            <person name="Khanna V."/>
            <person name="Aury J-M."/>
            <person name="Barbe V."/>
            <person name="Couloux A."/>
            <person name="Labadie K."/>
            <person name="Pelletier E."/>
            <person name="Souciet J-L."/>
            <person name="Boekhout T."/>
            <person name="Gabaldon T."/>
            <person name="Wincker P."/>
            <person name="Dujon B."/>
        </authorList>
    </citation>
    <scope>NUCLEOTIDE SEQUENCE</scope>
    <source>
        <strain evidence="12">CBS 1993</strain>
    </source>
</reference>
<evidence type="ECO:0000256" key="6">
    <source>
        <dbReference type="ARBA" id="ARBA00023136"/>
    </source>
</evidence>
<keyword evidence="3 8" id="KW-0812">Transmembrane</keyword>
<feature type="transmembrane region" description="Helical" evidence="8">
    <location>
        <begin position="346"/>
        <end position="369"/>
    </location>
</feature>
<gene>
    <name evidence="12" type="ORF">KUCA_T00004734001</name>
</gene>
<dbReference type="OrthoDB" id="19932at2759"/>
<dbReference type="InterPro" id="IPR009637">
    <property type="entry name" value="GPR107/GPR108-like"/>
</dbReference>
<evidence type="ECO:0000256" key="8">
    <source>
        <dbReference type="SAM" id="Phobius"/>
    </source>
</evidence>
<dbReference type="Pfam" id="PF21902">
    <property type="entry name" value="PTM1-like_N"/>
    <property type="match status" value="1"/>
</dbReference>
<feature type="transmembrane region" description="Helical" evidence="8">
    <location>
        <begin position="258"/>
        <end position="281"/>
    </location>
</feature>
<accession>W6MXE5</accession>
<evidence type="ECO:0000313" key="13">
    <source>
        <dbReference type="Proteomes" id="UP000019384"/>
    </source>
</evidence>
<evidence type="ECO:0000256" key="4">
    <source>
        <dbReference type="ARBA" id="ARBA00022729"/>
    </source>
</evidence>
<dbReference type="Proteomes" id="UP000019384">
    <property type="component" value="Unassembled WGS sequence"/>
</dbReference>